<keyword evidence="4 6" id="KW-1133">Transmembrane helix</keyword>
<dbReference type="PANTHER" id="PTHR42718:SF9">
    <property type="entry name" value="MAJOR FACILITATOR SUPERFAMILY MULTIDRUG TRANSPORTER MFSC"/>
    <property type="match status" value="1"/>
</dbReference>
<evidence type="ECO:0000313" key="7">
    <source>
        <dbReference type="EMBL" id="MFC5503493.1"/>
    </source>
</evidence>
<organism evidence="7 8">
    <name type="scientific">Lysinimonas soli</name>
    <dbReference type="NCBI Taxonomy" id="1074233"/>
    <lineage>
        <taxon>Bacteria</taxon>
        <taxon>Bacillati</taxon>
        <taxon>Actinomycetota</taxon>
        <taxon>Actinomycetes</taxon>
        <taxon>Micrococcales</taxon>
        <taxon>Microbacteriaceae</taxon>
        <taxon>Lysinimonas</taxon>
    </lineage>
</organism>
<accession>A0ABW0NU15</accession>
<dbReference type="PANTHER" id="PTHR42718">
    <property type="entry name" value="MAJOR FACILITATOR SUPERFAMILY MULTIDRUG TRANSPORTER MFSC"/>
    <property type="match status" value="1"/>
</dbReference>
<evidence type="ECO:0000256" key="5">
    <source>
        <dbReference type="ARBA" id="ARBA00023136"/>
    </source>
</evidence>
<evidence type="ECO:0008006" key="9">
    <source>
        <dbReference type="Google" id="ProtNLM"/>
    </source>
</evidence>
<dbReference type="SUPFAM" id="SSF103473">
    <property type="entry name" value="MFS general substrate transporter"/>
    <property type="match status" value="1"/>
</dbReference>
<evidence type="ECO:0000313" key="8">
    <source>
        <dbReference type="Proteomes" id="UP001596039"/>
    </source>
</evidence>
<dbReference type="EMBL" id="JBHSMG010000005">
    <property type="protein sequence ID" value="MFC5503493.1"/>
    <property type="molecule type" value="Genomic_DNA"/>
</dbReference>
<keyword evidence="5 6" id="KW-0472">Membrane</keyword>
<comment type="subcellular location">
    <subcellularLocation>
        <location evidence="1">Membrane</location>
        <topology evidence="1">Multi-pass membrane protein</topology>
    </subcellularLocation>
</comment>
<dbReference type="InterPro" id="IPR036259">
    <property type="entry name" value="MFS_trans_sf"/>
</dbReference>
<feature type="transmembrane region" description="Helical" evidence="6">
    <location>
        <begin position="182"/>
        <end position="202"/>
    </location>
</feature>
<protein>
    <recommendedName>
        <fullName evidence="9">MFS transporter</fullName>
    </recommendedName>
</protein>
<comment type="caution">
    <text evidence="7">The sequence shown here is derived from an EMBL/GenBank/DDBJ whole genome shotgun (WGS) entry which is preliminary data.</text>
</comment>
<evidence type="ECO:0000256" key="6">
    <source>
        <dbReference type="SAM" id="Phobius"/>
    </source>
</evidence>
<keyword evidence="8" id="KW-1185">Reference proteome</keyword>
<sequence>MQKINPRWTMGLGFLLFAVGDIWMSTISARDTSIAVIVAPLLIVGIGFAFSISSLTGVAVNTVPNHFAGMASGTTSLLRDFGFTLGPAVIGSIALSRAAAEIQSKVASTPALQKALEAFNAAPAHAPAAEKPALEAAVGAVNSGPLGANGVPATVKLPTGQTVPFNPLHDVAFTALDRAYALGYLVCGLSALFAALLVMLALGGTTHNTQLSAESLAEG</sequence>
<keyword evidence="3 6" id="KW-0812">Transmembrane</keyword>
<evidence type="ECO:0000256" key="3">
    <source>
        <dbReference type="ARBA" id="ARBA00022692"/>
    </source>
</evidence>
<dbReference type="Proteomes" id="UP001596039">
    <property type="component" value="Unassembled WGS sequence"/>
</dbReference>
<reference evidence="8" key="1">
    <citation type="journal article" date="2019" name="Int. J. Syst. Evol. Microbiol.">
        <title>The Global Catalogue of Microorganisms (GCM) 10K type strain sequencing project: providing services to taxonomists for standard genome sequencing and annotation.</title>
        <authorList>
            <consortium name="The Broad Institute Genomics Platform"/>
            <consortium name="The Broad Institute Genome Sequencing Center for Infectious Disease"/>
            <person name="Wu L."/>
            <person name="Ma J."/>
        </authorList>
    </citation>
    <scope>NUCLEOTIDE SEQUENCE [LARGE SCALE GENOMIC DNA]</scope>
    <source>
        <strain evidence="8">CGMCC 4.6997</strain>
    </source>
</reference>
<gene>
    <name evidence="7" type="ORF">ACFPJ4_14685</name>
</gene>
<evidence type="ECO:0000256" key="2">
    <source>
        <dbReference type="ARBA" id="ARBA00022448"/>
    </source>
</evidence>
<dbReference type="RefSeq" id="WP_386741203.1">
    <property type="nucleotide sequence ID" value="NZ_JBHSMG010000005.1"/>
</dbReference>
<dbReference type="Gene3D" id="1.20.1250.20">
    <property type="entry name" value="MFS general substrate transporter like domains"/>
    <property type="match status" value="1"/>
</dbReference>
<evidence type="ECO:0000256" key="1">
    <source>
        <dbReference type="ARBA" id="ARBA00004141"/>
    </source>
</evidence>
<proteinExistence type="predicted"/>
<feature type="transmembrane region" description="Helical" evidence="6">
    <location>
        <begin position="34"/>
        <end position="60"/>
    </location>
</feature>
<evidence type="ECO:0000256" key="4">
    <source>
        <dbReference type="ARBA" id="ARBA00022989"/>
    </source>
</evidence>
<keyword evidence="2" id="KW-0813">Transport</keyword>
<name>A0ABW0NU15_9MICO</name>